<evidence type="ECO:0000256" key="4">
    <source>
        <dbReference type="ARBA" id="ARBA00022989"/>
    </source>
</evidence>
<dbReference type="InterPro" id="IPR001727">
    <property type="entry name" value="GDT1-like"/>
</dbReference>
<evidence type="ECO:0000313" key="8">
    <source>
        <dbReference type="Proteomes" id="UP000186040"/>
    </source>
</evidence>
<name>A0A1Q9LM91_9PSEU</name>
<feature type="transmembrane region" description="Helical" evidence="6">
    <location>
        <begin position="100"/>
        <end position="118"/>
    </location>
</feature>
<sequence>MDAVVVSTLISFWVIFVAELGDKSQLMALTFATRYKVWPVLVGITGATALVHLASVGIGAGLGAALPTGWINLAAALAFLAFGVWTLRGDTLTDAEKDKAAQVTKSVVIAVGTAFFLAELGDKTMLATITLATDYGWFGVWVGSTLGMVAADALAIVVGRALGRNLPERVIRYGAAALFFLFGAWLLVEAVVELV</sequence>
<evidence type="ECO:0000256" key="1">
    <source>
        <dbReference type="ARBA" id="ARBA00004141"/>
    </source>
</evidence>
<dbReference type="GO" id="GO:0016020">
    <property type="term" value="C:membrane"/>
    <property type="evidence" value="ECO:0007669"/>
    <property type="project" value="UniProtKB-SubCell"/>
</dbReference>
<dbReference type="AlphaFoldDB" id="A0A1Q9LM91"/>
<dbReference type="EMBL" id="MKQR01000012">
    <property type="protein sequence ID" value="OLR93114.1"/>
    <property type="molecule type" value="Genomic_DNA"/>
</dbReference>
<keyword evidence="4 6" id="KW-1133">Transmembrane helix</keyword>
<dbReference type="GO" id="GO:0046873">
    <property type="term" value="F:metal ion transmembrane transporter activity"/>
    <property type="evidence" value="ECO:0007669"/>
    <property type="project" value="InterPro"/>
</dbReference>
<feature type="transmembrane region" description="Helical" evidence="6">
    <location>
        <begin position="70"/>
        <end position="88"/>
    </location>
</feature>
<evidence type="ECO:0000256" key="5">
    <source>
        <dbReference type="ARBA" id="ARBA00023136"/>
    </source>
</evidence>
<dbReference type="STRING" id="1193682.BJP25_00475"/>
<evidence type="ECO:0000256" key="6">
    <source>
        <dbReference type="RuleBase" id="RU365102"/>
    </source>
</evidence>
<comment type="subcellular location">
    <subcellularLocation>
        <location evidence="1 6">Membrane</location>
        <topology evidence="1 6">Multi-pass membrane protein</topology>
    </subcellularLocation>
</comment>
<proteinExistence type="inferred from homology"/>
<accession>A0A1Q9LM91</accession>
<feature type="transmembrane region" description="Helical" evidence="6">
    <location>
        <begin position="138"/>
        <end position="158"/>
    </location>
</feature>
<keyword evidence="3 6" id="KW-0812">Transmembrane</keyword>
<dbReference type="PANTHER" id="PTHR12608:SF1">
    <property type="entry name" value="TRANSMEMBRANE PROTEIN 165"/>
    <property type="match status" value="1"/>
</dbReference>
<dbReference type="Pfam" id="PF01169">
    <property type="entry name" value="GDT1"/>
    <property type="match status" value="2"/>
</dbReference>
<keyword evidence="8" id="KW-1185">Reference proteome</keyword>
<keyword evidence="5 6" id="KW-0472">Membrane</keyword>
<dbReference type="OrthoDB" id="5188730at2"/>
<dbReference type="PANTHER" id="PTHR12608">
    <property type="entry name" value="TRANSMEMBRANE PROTEIN HTP-1 RELATED"/>
    <property type="match status" value="1"/>
</dbReference>
<comment type="caution">
    <text evidence="7">The sequence shown here is derived from an EMBL/GenBank/DDBJ whole genome shotgun (WGS) entry which is preliminary data.</text>
</comment>
<feature type="transmembrane region" description="Helical" evidence="6">
    <location>
        <begin position="37"/>
        <end position="64"/>
    </location>
</feature>
<feature type="transmembrane region" description="Helical" evidence="6">
    <location>
        <begin position="170"/>
        <end position="188"/>
    </location>
</feature>
<evidence type="ECO:0000256" key="3">
    <source>
        <dbReference type="ARBA" id="ARBA00022692"/>
    </source>
</evidence>
<reference evidence="7 8" key="1">
    <citation type="submission" date="2016-10" db="EMBL/GenBank/DDBJ databases">
        <title>The Draft Genome Sequence of Actinokineospora bangkokensis 44EHWT reveals the biosynthetic pathway of antifungal compounds Thailandins with unusual extender unit butylmalonyl-CoA.</title>
        <authorList>
            <person name="Greule A."/>
            <person name="Intra B."/>
            <person name="Flemming S."/>
            <person name="Rommel M.G."/>
            <person name="Panbangred W."/>
            <person name="Bechthold A."/>
        </authorList>
    </citation>
    <scope>NUCLEOTIDE SEQUENCE [LARGE SCALE GENOMIC DNA]</scope>
    <source>
        <strain evidence="7 8">44EHW</strain>
    </source>
</reference>
<comment type="similarity">
    <text evidence="2 6">Belongs to the GDT1 family.</text>
</comment>
<protein>
    <recommendedName>
        <fullName evidence="6">GDT1 family protein</fullName>
    </recommendedName>
</protein>
<dbReference type="RefSeq" id="WP_075975110.1">
    <property type="nucleotide sequence ID" value="NZ_MKQR01000012.1"/>
</dbReference>
<evidence type="ECO:0000313" key="7">
    <source>
        <dbReference type="EMBL" id="OLR93114.1"/>
    </source>
</evidence>
<dbReference type="Proteomes" id="UP000186040">
    <property type="component" value="Unassembled WGS sequence"/>
</dbReference>
<gene>
    <name evidence="7" type="ORF">BJP25_00475</name>
</gene>
<evidence type="ECO:0000256" key="2">
    <source>
        <dbReference type="ARBA" id="ARBA00009190"/>
    </source>
</evidence>
<organism evidence="7 8">
    <name type="scientific">Actinokineospora bangkokensis</name>
    <dbReference type="NCBI Taxonomy" id="1193682"/>
    <lineage>
        <taxon>Bacteria</taxon>
        <taxon>Bacillati</taxon>
        <taxon>Actinomycetota</taxon>
        <taxon>Actinomycetes</taxon>
        <taxon>Pseudonocardiales</taxon>
        <taxon>Pseudonocardiaceae</taxon>
        <taxon>Actinokineospora</taxon>
    </lineage>
</organism>